<dbReference type="STRING" id="441375.B6AHJ3"/>
<dbReference type="EMBL" id="DS989734">
    <property type="protein sequence ID" value="EEA07688.1"/>
    <property type="molecule type" value="Genomic_DNA"/>
</dbReference>
<name>B6AHJ3_CRYMR</name>
<dbReference type="PROSITE" id="PS51532">
    <property type="entry name" value="PITH"/>
    <property type="match status" value="1"/>
</dbReference>
<dbReference type="SUPFAM" id="SSF49785">
    <property type="entry name" value="Galactose-binding domain-like"/>
    <property type="match status" value="1"/>
</dbReference>
<dbReference type="GO" id="GO:0005737">
    <property type="term" value="C:cytoplasm"/>
    <property type="evidence" value="ECO:0007669"/>
    <property type="project" value="UniProtKB-ARBA"/>
</dbReference>
<dbReference type="PANTHER" id="PTHR12175:SF5">
    <property type="entry name" value="OS03G0795500 PROTEIN"/>
    <property type="match status" value="1"/>
</dbReference>
<dbReference type="GeneID" id="6997236"/>
<comment type="similarity">
    <text evidence="1">Belongs to the PITHD1 family.</text>
</comment>
<dbReference type="Gene3D" id="2.60.120.470">
    <property type="entry name" value="PITH domain"/>
    <property type="match status" value="1"/>
</dbReference>
<gene>
    <name evidence="3" type="ORF">CMU_006110</name>
</gene>
<feature type="domain" description="PITH" evidence="2">
    <location>
        <begin position="1"/>
        <end position="170"/>
    </location>
</feature>
<dbReference type="AlphaFoldDB" id="B6AHJ3"/>
<organism evidence="3 4">
    <name type="scientific">Cryptosporidium muris (strain RN66)</name>
    <dbReference type="NCBI Taxonomy" id="441375"/>
    <lineage>
        <taxon>Eukaryota</taxon>
        <taxon>Sar</taxon>
        <taxon>Alveolata</taxon>
        <taxon>Apicomplexa</taxon>
        <taxon>Conoidasida</taxon>
        <taxon>Coccidia</taxon>
        <taxon>Eucoccidiorida</taxon>
        <taxon>Eimeriorina</taxon>
        <taxon>Cryptosporidiidae</taxon>
        <taxon>Cryptosporidium</taxon>
    </lineage>
</organism>
<protein>
    <recommendedName>
        <fullName evidence="2">PITH domain-containing protein</fullName>
    </recommendedName>
</protein>
<proteinExistence type="inferred from homology"/>
<dbReference type="Pfam" id="PF06201">
    <property type="entry name" value="PITH"/>
    <property type="match status" value="1"/>
</dbReference>
<dbReference type="InterPro" id="IPR008979">
    <property type="entry name" value="Galactose-bd-like_sf"/>
</dbReference>
<dbReference type="VEuPathDB" id="CryptoDB:CMU_006110"/>
<accession>B6AHJ3</accession>
<evidence type="ECO:0000259" key="2">
    <source>
        <dbReference type="PROSITE" id="PS51532"/>
    </source>
</evidence>
<reference evidence="3" key="1">
    <citation type="submission" date="2008-06" db="EMBL/GenBank/DDBJ databases">
        <authorList>
            <person name="Lorenzi H."/>
            <person name="Inman J."/>
            <person name="Miller J."/>
            <person name="Schobel S."/>
            <person name="Amedeo P."/>
            <person name="Caler E.V."/>
            <person name="da Silva J."/>
        </authorList>
    </citation>
    <scope>NUCLEOTIDE SEQUENCE [LARGE SCALE GENOMIC DNA]</scope>
    <source>
        <strain evidence="3">RN66</strain>
    </source>
</reference>
<dbReference type="Proteomes" id="UP000001460">
    <property type="component" value="Unassembled WGS sequence"/>
</dbReference>
<dbReference type="OrthoDB" id="2121326at2759"/>
<dbReference type="OMA" id="PLAGTNM"/>
<dbReference type="eggNOG" id="KOG0908">
    <property type="taxonomic scope" value="Eukaryota"/>
</dbReference>
<dbReference type="RefSeq" id="XP_002142037.1">
    <property type="nucleotide sequence ID" value="XM_002142001.1"/>
</dbReference>
<dbReference type="InterPro" id="IPR045099">
    <property type="entry name" value="PITH1-like"/>
</dbReference>
<evidence type="ECO:0000256" key="1">
    <source>
        <dbReference type="ARBA" id="ARBA00025788"/>
    </source>
</evidence>
<dbReference type="PANTHER" id="PTHR12175">
    <property type="entry name" value="AD039 HT014 THIOREDOXIN FAMILY TRP26"/>
    <property type="match status" value="1"/>
</dbReference>
<evidence type="ECO:0000313" key="4">
    <source>
        <dbReference type="Proteomes" id="UP000001460"/>
    </source>
</evidence>
<keyword evidence="4" id="KW-1185">Reference proteome</keyword>
<sequence length="172" mass="19972">MKNHTSIIDYIQRKSVECLNENSKFPISNALFQSNLETYCSSLDDHELFIRFYFTQPMRLSSISFRLSEEDVKQGYGPKLVKLFVNCEPYSLHDAESEDSTQEIKISKSQLITGEPIELRFVKFQNVSFLQIYVSENHGAEQTRIGRINIYGEQGNYVDITKWKAKDESEHA</sequence>
<dbReference type="InterPro" id="IPR010400">
    <property type="entry name" value="PITH_dom"/>
</dbReference>
<evidence type="ECO:0000313" key="3">
    <source>
        <dbReference type="EMBL" id="EEA07688.1"/>
    </source>
</evidence>
<dbReference type="InterPro" id="IPR037047">
    <property type="entry name" value="PITH_dom_sf"/>
</dbReference>